<evidence type="ECO:0000313" key="3">
    <source>
        <dbReference type="EMBL" id="MCU7552996.1"/>
    </source>
</evidence>
<sequence>MSGKVKRRYIVLAVIILPVVAYWLFANVIIKSIVEGKLSESYGAEVNIAEFDHSLYPAEVEMQGIGLTDAATPSRNKVLVGTARADVELLPLLSDRVIVNNLDLLDVQFDQPRETPGEVYRQPTNSLSFDEIKAKAQEAIPTVDELLARNPLKTSAAVEQAQQTYAKYADGLKENYEALPDSERLDYYKTQIQQLKDTDPKDPQALLQARETLDKLKEEIRADKAQISQFTTNASEAKKALRESVANLKAAPAQDYELLKGIVAGDSAALEQVTQFVFGDKAAEYTEYLMAAVQIVLPLIQEKEGAAEEPTDLPSILVRQADVTVKWKEETISSVWQNITNTHPLVGEPTTFSIAAAGELLKQFESSGQFWIDSDGVDAAQEWSLAGVSLADISFSQSEKLSAMLQKALMATSGSMTVTDNALTGSGNIDLRELVMEASGNSEITRGIAQALQSLSSLDINMQLNGTLADPDFSIKSDLDNQLAQAALSQLTASQQDKLNELNSKLNAMVSQQQDAAAAQLVDVNAMLSAAQGDSEALEALLETQLTSLIDAQKGKLFDKLKSKLGNNN</sequence>
<evidence type="ECO:0000256" key="2">
    <source>
        <dbReference type="SAM" id="Phobius"/>
    </source>
</evidence>
<feature type="coiled-coil region" evidence="1">
    <location>
        <begin position="206"/>
        <end position="233"/>
    </location>
</feature>
<keyword evidence="1" id="KW-0175">Coiled coil</keyword>
<comment type="caution">
    <text evidence="3">The sequence shown here is derived from an EMBL/GenBank/DDBJ whole genome shotgun (WGS) entry which is preliminary data.</text>
</comment>
<protein>
    <submittedName>
        <fullName evidence="3">TIGR03545 family protein</fullName>
    </submittedName>
</protein>
<evidence type="ECO:0000256" key="1">
    <source>
        <dbReference type="SAM" id="Coils"/>
    </source>
</evidence>
<keyword evidence="2" id="KW-0472">Membrane</keyword>
<dbReference type="RefSeq" id="WP_262991690.1">
    <property type="nucleotide sequence ID" value="NZ_JAOTJC010000002.1"/>
</dbReference>
<accession>A0ABT2VIR6</accession>
<keyword evidence="2" id="KW-0812">Transmembrane</keyword>
<keyword evidence="4" id="KW-1185">Reference proteome</keyword>
<dbReference type="NCBIfam" id="TIGR03545">
    <property type="entry name" value="TIGR03545 family protein"/>
    <property type="match status" value="1"/>
</dbReference>
<organism evidence="3 4">
    <name type="scientific">Alteromonas salexigens</name>
    <dbReference type="NCBI Taxonomy" id="2982530"/>
    <lineage>
        <taxon>Bacteria</taxon>
        <taxon>Pseudomonadati</taxon>
        <taxon>Pseudomonadota</taxon>
        <taxon>Gammaproteobacteria</taxon>
        <taxon>Alteromonadales</taxon>
        <taxon>Alteromonadaceae</taxon>
        <taxon>Alteromonas/Salinimonas group</taxon>
        <taxon>Alteromonas</taxon>
    </lineage>
</organism>
<keyword evidence="2" id="KW-1133">Transmembrane helix</keyword>
<gene>
    <name evidence="3" type="ORF">OCL06_00120</name>
</gene>
<name>A0ABT2VIR6_9ALTE</name>
<feature type="transmembrane region" description="Helical" evidence="2">
    <location>
        <begin position="9"/>
        <end position="30"/>
    </location>
</feature>
<evidence type="ECO:0000313" key="4">
    <source>
        <dbReference type="Proteomes" id="UP001209257"/>
    </source>
</evidence>
<dbReference type="InterPro" id="IPR019934">
    <property type="entry name" value="CHP03545"/>
</dbReference>
<reference evidence="4" key="1">
    <citation type="submission" date="2023-07" db="EMBL/GenBank/DDBJ databases">
        <title>Study on multiphase classification of strain Alteromonas salexigens isolated from the Yellow Sea.</title>
        <authorList>
            <person name="Sun L."/>
        </authorList>
    </citation>
    <scope>NUCLEOTIDE SEQUENCE [LARGE SCALE GENOMIC DNA]</scope>
    <source>
        <strain evidence="4">ASW11-19</strain>
    </source>
</reference>
<dbReference type="Proteomes" id="UP001209257">
    <property type="component" value="Unassembled WGS sequence"/>
</dbReference>
<dbReference type="EMBL" id="JAOTJC010000002">
    <property type="protein sequence ID" value="MCU7552996.1"/>
    <property type="molecule type" value="Genomic_DNA"/>
</dbReference>
<proteinExistence type="predicted"/>